<evidence type="ECO:0000256" key="6">
    <source>
        <dbReference type="ARBA" id="ARBA00022989"/>
    </source>
</evidence>
<gene>
    <name evidence="9" type="ORF">ACFO8Q_00340</name>
</gene>
<keyword evidence="5 8" id="KW-0812">Transmembrane</keyword>
<sequence length="483" mass="50770">MAIAVSLLPILVIFLCLFILKQSALRAGVIGYLTAVIIPVLNPQFGLEWPEIGTASVKGILISSIVAYVLLSGIFLFHLMNQTGAIKSIATFVSNSTSDPVRQVLMLVVAFSPFVESVSGFGIAIIVTAPILIELGFDRFRAALLSLLGLSAVPWGALASGTVIGSSLGGIPLQTLGAGSAILAVPTFFYFSIVAVLLARGWKGFANRWFECTIVTCTLAGSVWFFSTFISVELAGVLGALAAMGAEWFFIRSAAGASKAHGITKALSPYLFLTGALFITRLIPAAKDLLTTHLVLEFPNYSFRLPLLYSPGFAILITCLFTIGVFKVPKLTIRKALHSTLKQWIPVTLSTAAFSAMSEVMSASGMTAVLAGAAAFAFGSSFLLVSPLIGATGGYLTGSNTGANAMFIKLQIQTAAQLGISPEILAIGQNTSASHMTMASPSRVLLGVSVCGIHSEENKLVKKIALIALGALILVLIGMLWRS</sequence>
<evidence type="ECO:0000256" key="1">
    <source>
        <dbReference type="ARBA" id="ARBA00004651"/>
    </source>
</evidence>
<keyword evidence="6 8" id="KW-1133">Transmembrane helix</keyword>
<feature type="transmembrane region" description="Helical" evidence="8">
    <location>
        <begin position="367"/>
        <end position="389"/>
    </location>
</feature>
<name>A0ABV9PUC2_9BACL</name>
<feature type="transmembrane region" description="Helical" evidence="8">
    <location>
        <begin position="267"/>
        <end position="286"/>
    </location>
</feature>
<evidence type="ECO:0000256" key="4">
    <source>
        <dbReference type="ARBA" id="ARBA00022475"/>
    </source>
</evidence>
<dbReference type="Proteomes" id="UP001596002">
    <property type="component" value="Unassembled WGS sequence"/>
</dbReference>
<keyword evidence="10" id="KW-1185">Reference proteome</keyword>
<evidence type="ECO:0000256" key="2">
    <source>
        <dbReference type="ARBA" id="ARBA00010100"/>
    </source>
</evidence>
<feature type="transmembrane region" description="Helical" evidence="8">
    <location>
        <begin position="464"/>
        <end position="481"/>
    </location>
</feature>
<dbReference type="RefSeq" id="WP_380023412.1">
    <property type="nucleotide sequence ID" value="NZ_JBHSHC010000002.1"/>
</dbReference>
<dbReference type="InterPro" id="IPR003804">
    <property type="entry name" value="Lactate_perm"/>
</dbReference>
<dbReference type="PANTHER" id="PTHR30003:SF0">
    <property type="entry name" value="GLYCOLATE PERMEASE GLCA-RELATED"/>
    <property type="match status" value="1"/>
</dbReference>
<feature type="transmembrane region" description="Helical" evidence="8">
    <location>
        <begin position="306"/>
        <end position="326"/>
    </location>
</feature>
<feature type="transmembrane region" description="Helical" evidence="8">
    <location>
        <begin position="144"/>
        <end position="164"/>
    </location>
</feature>
<feature type="transmembrane region" description="Helical" evidence="8">
    <location>
        <begin position="176"/>
        <end position="198"/>
    </location>
</feature>
<accession>A0ABV9PUC2</accession>
<evidence type="ECO:0000313" key="10">
    <source>
        <dbReference type="Proteomes" id="UP001596002"/>
    </source>
</evidence>
<feature type="transmembrane region" description="Helical" evidence="8">
    <location>
        <begin position="236"/>
        <end position="255"/>
    </location>
</feature>
<organism evidence="9 10">
    <name type="scientific">Effusibacillus consociatus</name>
    <dbReference type="NCBI Taxonomy" id="1117041"/>
    <lineage>
        <taxon>Bacteria</taxon>
        <taxon>Bacillati</taxon>
        <taxon>Bacillota</taxon>
        <taxon>Bacilli</taxon>
        <taxon>Bacillales</taxon>
        <taxon>Alicyclobacillaceae</taxon>
        <taxon>Effusibacillus</taxon>
    </lineage>
</organism>
<dbReference type="EMBL" id="JBHSHC010000002">
    <property type="protein sequence ID" value="MFC4765856.1"/>
    <property type="molecule type" value="Genomic_DNA"/>
</dbReference>
<proteinExistence type="inferred from homology"/>
<dbReference type="Pfam" id="PF02652">
    <property type="entry name" value="Lactate_perm"/>
    <property type="match status" value="1"/>
</dbReference>
<evidence type="ECO:0000256" key="5">
    <source>
        <dbReference type="ARBA" id="ARBA00022692"/>
    </source>
</evidence>
<reference evidence="10" key="1">
    <citation type="journal article" date="2019" name="Int. J. Syst. Evol. Microbiol.">
        <title>The Global Catalogue of Microorganisms (GCM) 10K type strain sequencing project: providing services to taxonomists for standard genome sequencing and annotation.</title>
        <authorList>
            <consortium name="The Broad Institute Genomics Platform"/>
            <consortium name="The Broad Institute Genome Sequencing Center for Infectious Disease"/>
            <person name="Wu L."/>
            <person name="Ma J."/>
        </authorList>
    </citation>
    <scope>NUCLEOTIDE SEQUENCE [LARGE SCALE GENOMIC DNA]</scope>
    <source>
        <strain evidence="10">WYCCWR 12678</strain>
    </source>
</reference>
<comment type="subcellular location">
    <subcellularLocation>
        <location evidence="1 8">Cell membrane</location>
        <topology evidence="1 8">Multi-pass membrane protein</topology>
    </subcellularLocation>
</comment>
<feature type="transmembrane region" description="Helical" evidence="8">
    <location>
        <begin position="59"/>
        <end position="80"/>
    </location>
</feature>
<dbReference type="PANTHER" id="PTHR30003">
    <property type="entry name" value="L-LACTATE PERMEASE"/>
    <property type="match status" value="1"/>
</dbReference>
<keyword evidence="4 8" id="KW-1003">Cell membrane</keyword>
<protein>
    <recommendedName>
        <fullName evidence="8">L-lactate permease</fullName>
    </recommendedName>
</protein>
<keyword evidence="3 8" id="KW-0813">Transport</keyword>
<feature type="transmembrane region" description="Helical" evidence="8">
    <location>
        <begin position="118"/>
        <end position="137"/>
    </location>
</feature>
<evidence type="ECO:0000256" key="3">
    <source>
        <dbReference type="ARBA" id="ARBA00022448"/>
    </source>
</evidence>
<comment type="function">
    <text evidence="8">Uptake of L-lactate across the membrane. Can also transport D-lactate and glycolate.</text>
</comment>
<keyword evidence="7 8" id="KW-0472">Membrane</keyword>
<evidence type="ECO:0000313" key="9">
    <source>
        <dbReference type="EMBL" id="MFC4765856.1"/>
    </source>
</evidence>
<evidence type="ECO:0000256" key="8">
    <source>
        <dbReference type="RuleBase" id="RU365092"/>
    </source>
</evidence>
<comment type="similarity">
    <text evidence="2 8">Belongs to the lactate permease family.</text>
</comment>
<comment type="caution">
    <text evidence="9">The sequence shown here is derived from an EMBL/GenBank/DDBJ whole genome shotgun (WGS) entry which is preliminary data.</text>
</comment>
<comment type="caution">
    <text evidence="8">Lacks conserved residue(s) required for the propagation of feature annotation.</text>
</comment>
<feature type="transmembrane region" description="Helical" evidence="8">
    <location>
        <begin position="210"/>
        <end position="230"/>
    </location>
</feature>
<evidence type="ECO:0000256" key="7">
    <source>
        <dbReference type="ARBA" id="ARBA00023136"/>
    </source>
</evidence>